<dbReference type="EMBL" id="ML122287">
    <property type="protein sequence ID" value="RPD56577.1"/>
    <property type="molecule type" value="Genomic_DNA"/>
</dbReference>
<evidence type="ECO:0000256" key="1">
    <source>
        <dbReference type="SAM" id="MobiDB-lite"/>
    </source>
</evidence>
<evidence type="ECO:0000313" key="3">
    <source>
        <dbReference type="Proteomes" id="UP000313359"/>
    </source>
</evidence>
<feature type="compositionally biased region" description="Low complexity" evidence="1">
    <location>
        <begin position="59"/>
        <end position="74"/>
    </location>
</feature>
<proteinExistence type="predicted"/>
<feature type="region of interest" description="Disordered" evidence="1">
    <location>
        <begin position="59"/>
        <end position="112"/>
    </location>
</feature>
<feature type="region of interest" description="Disordered" evidence="1">
    <location>
        <begin position="127"/>
        <end position="147"/>
    </location>
</feature>
<feature type="region of interest" description="Disordered" evidence="1">
    <location>
        <begin position="1"/>
        <end position="20"/>
    </location>
</feature>
<evidence type="ECO:0000313" key="2">
    <source>
        <dbReference type="EMBL" id="RPD56577.1"/>
    </source>
</evidence>
<sequence length="257" mass="27319">MATQQNTRGDSDNATFTYDDSHDIEDLEMILQGISIAQHDDLDEPSMFISSASSACLASILSPSESDSESTTSIQAHDDTEPDFDMVTIGSSSPVSSANTDRSSPIGAPGEATASLARAARSMLEQRWSEDSTCPPPTVDRAESKFSTVHRSDTPSCSTFTSDNRDRVDDVAYQLASTDVHSYTLGSSKRSSTSRSKASFESSSVLSDTSTLVNSSVVTIAYASASPARRGWSAKLKSWLSCLGAKCSLRTPVRGGV</sequence>
<dbReference type="AlphaFoldDB" id="A0A5C2RZV4"/>
<dbReference type="Proteomes" id="UP000313359">
    <property type="component" value="Unassembled WGS sequence"/>
</dbReference>
<keyword evidence="3" id="KW-1185">Reference proteome</keyword>
<protein>
    <submittedName>
        <fullName evidence="2">Uncharacterized protein</fullName>
    </submittedName>
</protein>
<gene>
    <name evidence="2" type="ORF">L227DRAFT_565996</name>
</gene>
<feature type="compositionally biased region" description="Polar residues" evidence="1">
    <location>
        <begin position="89"/>
        <end position="103"/>
    </location>
</feature>
<organism evidence="2 3">
    <name type="scientific">Lentinus tigrinus ALCF2SS1-6</name>
    <dbReference type="NCBI Taxonomy" id="1328759"/>
    <lineage>
        <taxon>Eukaryota</taxon>
        <taxon>Fungi</taxon>
        <taxon>Dikarya</taxon>
        <taxon>Basidiomycota</taxon>
        <taxon>Agaricomycotina</taxon>
        <taxon>Agaricomycetes</taxon>
        <taxon>Polyporales</taxon>
        <taxon>Polyporaceae</taxon>
        <taxon>Lentinus</taxon>
    </lineage>
</organism>
<name>A0A5C2RZV4_9APHY</name>
<accession>A0A5C2RZV4</accession>
<reference evidence="2" key="1">
    <citation type="journal article" date="2018" name="Genome Biol. Evol.">
        <title>Genomics and development of Lentinus tigrinus, a white-rot wood-decaying mushroom with dimorphic fruiting bodies.</title>
        <authorList>
            <person name="Wu B."/>
            <person name="Xu Z."/>
            <person name="Knudson A."/>
            <person name="Carlson A."/>
            <person name="Chen N."/>
            <person name="Kovaka S."/>
            <person name="LaButti K."/>
            <person name="Lipzen A."/>
            <person name="Pennachio C."/>
            <person name="Riley R."/>
            <person name="Schakwitz W."/>
            <person name="Umezawa K."/>
            <person name="Ohm R.A."/>
            <person name="Grigoriev I.V."/>
            <person name="Nagy L.G."/>
            <person name="Gibbons J."/>
            <person name="Hibbett D."/>
        </authorList>
    </citation>
    <scope>NUCLEOTIDE SEQUENCE [LARGE SCALE GENOMIC DNA]</scope>
    <source>
        <strain evidence="2">ALCF2SS1-6</strain>
    </source>
</reference>
<feature type="compositionally biased region" description="Polar residues" evidence="1">
    <location>
        <begin position="1"/>
        <end position="18"/>
    </location>
</feature>